<organism evidence="1 2">
    <name type="scientific">Pristionchus entomophagus</name>
    <dbReference type="NCBI Taxonomy" id="358040"/>
    <lineage>
        <taxon>Eukaryota</taxon>
        <taxon>Metazoa</taxon>
        <taxon>Ecdysozoa</taxon>
        <taxon>Nematoda</taxon>
        <taxon>Chromadorea</taxon>
        <taxon>Rhabditida</taxon>
        <taxon>Rhabditina</taxon>
        <taxon>Diplogasteromorpha</taxon>
        <taxon>Diplogasteroidea</taxon>
        <taxon>Neodiplogasteridae</taxon>
        <taxon>Pristionchus</taxon>
    </lineage>
</organism>
<evidence type="ECO:0000313" key="2">
    <source>
        <dbReference type="Proteomes" id="UP001432027"/>
    </source>
</evidence>
<dbReference type="AlphaFoldDB" id="A0AAV5T8E0"/>
<comment type="caution">
    <text evidence="1">The sequence shown here is derived from an EMBL/GenBank/DDBJ whole genome shotgun (WGS) entry which is preliminary data.</text>
</comment>
<name>A0AAV5T8E0_9BILA</name>
<accession>A0AAV5T8E0</accession>
<sequence length="86" mass="10218">VLFTYSLKMIYSSHTNIASTDDKSSHNLLDCSPSWRHAWAKVETNDEVIIDLQKKLLEAEHTREDQMWMKNEELFNMKMVLDEKEE</sequence>
<gene>
    <name evidence="1" type="ORF">PENTCL1PPCAC_11029</name>
</gene>
<dbReference type="EMBL" id="BTSX01000003">
    <property type="protein sequence ID" value="GMS88854.1"/>
    <property type="molecule type" value="Genomic_DNA"/>
</dbReference>
<feature type="non-terminal residue" evidence="1">
    <location>
        <position position="1"/>
    </location>
</feature>
<protein>
    <submittedName>
        <fullName evidence="1">Uncharacterized protein</fullName>
    </submittedName>
</protein>
<proteinExistence type="predicted"/>
<evidence type="ECO:0000313" key="1">
    <source>
        <dbReference type="EMBL" id="GMS88854.1"/>
    </source>
</evidence>
<feature type="non-terminal residue" evidence="1">
    <location>
        <position position="86"/>
    </location>
</feature>
<dbReference type="Proteomes" id="UP001432027">
    <property type="component" value="Unassembled WGS sequence"/>
</dbReference>
<reference evidence="1" key="1">
    <citation type="submission" date="2023-10" db="EMBL/GenBank/DDBJ databases">
        <title>Genome assembly of Pristionchus species.</title>
        <authorList>
            <person name="Yoshida K."/>
            <person name="Sommer R.J."/>
        </authorList>
    </citation>
    <scope>NUCLEOTIDE SEQUENCE</scope>
    <source>
        <strain evidence="1">RS0144</strain>
    </source>
</reference>
<keyword evidence="2" id="KW-1185">Reference proteome</keyword>